<organism evidence="4 5">
    <name type="scientific">Metarhizium guizhouense (strain ARSEF 977)</name>
    <dbReference type="NCBI Taxonomy" id="1276136"/>
    <lineage>
        <taxon>Eukaryota</taxon>
        <taxon>Fungi</taxon>
        <taxon>Dikarya</taxon>
        <taxon>Ascomycota</taxon>
        <taxon>Pezizomycotina</taxon>
        <taxon>Sordariomycetes</taxon>
        <taxon>Hypocreomycetidae</taxon>
        <taxon>Hypocreales</taxon>
        <taxon>Clavicipitaceae</taxon>
        <taxon>Metarhizium</taxon>
    </lineage>
</organism>
<dbReference type="Pfam" id="PF24841">
    <property type="entry name" value="DUF7719"/>
    <property type="match status" value="1"/>
</dbReference>
<feature type="domain" description="DUF7719" evidence="3">
    <location>
        <begin position="152"/>
        <end position="220"/>
    </location>
</feature>
<dbReference type="HOGENOM" id="CLU_074873_0_0_1"/>
<feature type="compositionally biased region" description="Basic and acidic residues" evidence="1">
    <location>
        <begin position="44"/>
        <end position="57"/>
    </location>
</feature>
<name>A0A0B4GYJ0_METGA</name>
<evidence type="ECO:0000313" key="5">
    <source>
        <dbReference type="Proteomes" id="UP000031192"/>
    </source>
</evidence>
<evidence type="ECO:0000256" key="1">
    <source>
        <dbReference type="SAM" id="MobiDB-lite"/>
    </source>
</evidence>
<reference evidence="4 5" key="1">
    <citation type="journal article" date="2014" name="Proc. Natl. Acad. Sci. U.S.A.">
        <title>Trajectory and genomic determinants of fungal-pathogen speciation and host adaptation.</title>
        <authorList>
            <person name="Hu X."/>
            <person name="Xiao G."/>
            <person name="Zheng P."/>
            <person name="Shang Y."/>
            <person name="Su Y."/>
            <person name="Zhang X."/>
            <person name="Liu X."/>
            <person name="Zhan S."/>
            <person name="St Leger R.J."/>
            <person name="Wang C."/>
        </authorList>
    </citation>
    <scope>NUCLEOTIDE SEQUENCE [LARGE SCALE GENOMIC DNA]</scope>
    <source>
        <strain evidence="4 5">ARSEF 977</strain>
    </source>
</reference>
<evidence type="ECO:0000256" key="2">
    <source>
        <dbReference type="SAM" id="Phobius"/>
    </source>
</evidence>
<proteinExistence type="predicted"/>
<dbReference type="PANTHER" id="PTHR37846:SF1">
    <property type="entry name" value="DEACETYLASE-LIKE PROTEIN"/>
    <property type="match status" value="1"/>
</dbReference>
<dbReference type="InterPro" id="IPR056136">
    <property type="entry name" value="DUF7719"/>
</dbReference>
<feature type="region of interest" description="Disordered" evidence="1">
    <location>
        <begin position="1"/>
        <end position="26"/>
    </location>
</feature>
<evidence type="ECO:0000313" key="4">
    <source>
        <dbReference type="EMBL" id="KID92625.1"/>
    </source>
</evidence>
<keyword evidence="2" id="KW-0812">Transmembrane</keyword>
<dbReference type="Proteomes" id="UP000031192">
    <property type="component" value="Unassembled WGS sequence"/>
</dbReference>
<protein>
    <submittedName>
        <fullName evidence="4">Deacetylase-like protein</fullName>
    </submittedName>
</protein>
<feature type="region of interest" description="Disordered" evidence="1">
    <location>
        <begin position="43"/>
        <end position="71"/>
    </location>
</feature>
<evidence type="ECO:0000259" key="3">
    <source>
        <dbReference type="Pfam" id="PF24841"/>
    </source>
</evidence>
<feature type="transmembrane region" description="Helical" evidence="2">
    <location>
        <begin position="155"/>
        <end position="177"/>
    </location>
</feature>
<feature type="transmembrane region" description="Helical" evidence="2">
    <location>
        <begin position="119"/>
        <end position="143"/>
    </location>
</feature>
<keyword evidence="2" id="KW-0472">Membrane</keyword>
<dbReference type="PANTHER" id="PTHR37846">
    <property type="entry name" value="YALI0B21296P"/>
    <property type="match status" value="1"/>
</dbReference>
<keyword evidence="5" id="KW-1185">Reference proteome</keyword>
<accession>A0A0B4GYJ0</accession>
<sequence>MVKTRKERAGNAHVKLRQPDRSGPTEKTLLDFAHEQNLFQQVQQREKEMAKERRKQSIADGDDDDGEVPTLSPGAERALEAALWAATIAMLHFTFDVLVQHQYGQEISWAHVCTRTGRAWLVFLFLFYFLHPFESDAVLLPGLPSRYQRPLRQSIFFIMGVASGCYLIYISNTYGYLATMKQAPPLGCLWLWAVVELDLVWGCLSLLLAAVFLKQGGYEIK</sequence>
<dbReference type="EMBL" id="AZNH01000001">
    <property type="protein sequence ID" value="KID92625.1"/>
    <property type="molecule type" value="Genomic_DNA"/>
</dbReference>
<dbReference type="OrthoDB" id="5597489at2759"/>
<gene>
    <name evidence="4" type="ORF">MGU_00214</name>
</gene>
<comment type="caution">
    <text evidence="4">The sequence shown here is derived from an EMBL/GenBank/DDBJ whole genome shotgun (WGS) entry which is preliminary data.</text>
</comment>
<feature type="compositionally biased region" description="Basic and acidic residues" evidence="1">
    <location>
        <begin position="17"/>
        <end position="26"/>
    </location>
</feature>
<feature type="transmembrane region" description="Helical" evidence="2">
    <location>
        <begin position="189"/>
        <end position="213"/>
    </location>
</feature>
<dbReference type="AlphaFoldDB" id="A0A0B4GYJ0"/>
<keyword evidence="2" id="KW-1133">Transmembrane helix</keyword>